<protein>
    <submittedName>
        <fullName evidence="2">Crp/Fnr family transcriptional regulator</fullName>
    </submittedName>
</protein>
<dbReference type="Gene3D" id="2.60.120.10">
    <property type="entry name" value="Jelly Rolls"/>
    <property type="match status" value="1"/>
</dbReference>
<keyword evidence="3" id="KW-1185">Reference proteome</keyword>
<dbReference type="PANTHER" id="PTHR24567">
    <property type="entry name" value="CRP FAMILY TRANSCRIPTIONAL REGULATORY PROTEIN"/>
    <property type="match status" value="1"/>
</dbReference>
<dbReference type="InterPro" id="IPR014710">
    <property type="entry name" value="RmlC-like_jellyroll"/>
</dbReference>
<dbReference type="InterPro" id="IPR050397">
    <property type="entry name" value="Env_Response_Regulators"/>
</dbReference>
<reference evidence="2 3" key="1">
    <citation type="submission" date="2024-09" db="EMBL/GenBank/DDBJ databases">
        <title>Laminarin stimulates single cell rates of sulfate reduction while oxygen inhibits transcriptomic activity in coastal marine sediment.</title>
        <authorList>
            <person name="Lindsay M."/>
            <person name="Orcutt B."/>
            <person name="Emerson D."/>
            <person name="Stepanauskas R."/>
            <person name="D'Angelo T."/>
        </authorList>
    </citation>
    <scope>NUCLEOTIDE SEQUENCE [LARGE SCALE GENOMIC DNA]</scope>
    <source>
        <strain evidence="2">SAG AM-311-K15</strain>
    </source>
</reference>
<dbReference type="EMBL" id="JBHPBY010000556">
    <property type="protein sequence ID" value="MFC1853633.1"/>
    <property type="molecule type" value="Genomic_DNA"/>
</dbReference>
<evidence type="ECO:0000313" key="2">
    <source>
        <dbReference type="EMBL" id="MFC1853633.1"/>
    </source>
</evidence>
<dbReference type="CDD" id="cd00038">
    <property type="entry name" value="CAP_ED"/>
    <property type="match status" value="1"/>
</dbReference>
<dbReference type="SMART" id="SM00100">
    <property type="entry name" value="cNMP"/>
    <property type="match status" value="1"/>
</dbReference>
<comment type="caution">
    <text evidence="2">The sequence shown here is derived from an EMBL/GenBank/DDBJ whole genome shotgun (WGS) entry which is preliminary data.</text>
</comment>
<feature type="domain" description="Cyclic nucleotide-binding" evidence="1">
    <location>
        <begin position="12"/>
        <end position="115"/>
    </location>
</feature>
<dbReference type="SUPFAM" id="SSF51206">
    <property type="entry name" value="cAMP-binding domain-like"/>
    <property type="match status" value="1"/>
</dbReference>
<gene>
    <name evidence="2" type="ORF">ACFL27_25905</name>
</gene>
<dbReference type="InterPro" id="IPR000595">
    <property type="entry name" value="cNMP-bd_dom"/>
</dbReference>
<organism evidence="2 3">
    <name type="scientific">candidate division CSSED10-310 bacterium</name>
    <dbReference type="NCBI Taxonomy" id="2855610"/>
    <lineage>
        <taxon>Bacteria</taxon>
        <taxon>Bacteria division CSSED10-310</taxon>
    </lineage>
</organism>
<proteinExistence type="predicted"/>
<accession>A0ABV6Z5L2</accession>
<evidence type="ECO:0000313" key="3">
    <source>
        <dbReference type="Proteomes" id="UP001594351"/>
    </source>
</evidence>
<sequence>MLDSERLKGVEIFSFLRPEQVDKISSAAAVIKLKLGECVYEKGAKATHFFIVLKGEIELLYAIKEDMMVPIDELTAGVMFGSCACFDMDAYFLTAKSTTDSEVLKIETKVLRKLFEEDSRVGYVIQKRISEVYFKRYIAAMKNLREVVYNLSSN</sequence>
<name>A0ABV6Z5L2_UNCC1</name>
<dbReference type="Pfam" id="PF00027">
    <property type="entry name" value="cNMP_binding"/>
    <property type="match status" value="1"/>
</dbReference>
<dbReference type="PANTHER" id="PTHR24567:SF74">
    <property type="entry name" value="HTH-TYPE TRANSCRIPTIONAL REGULATOR ARCR"/>
    <property type="match status" value="1"/>
</dbReference>
<dbReference type="Proteomes" id="UP001594351">
    <property type="component" value="Unassembled WGS sequence"/>
</dbReference>
<dbReference type="InterPro" id="IPR018490">
    <property type="entry name" value="cNMP-bd_dom_sf"/>
</dbReference>
<evidence type="ECO:0000259" key="1">
    <source>
        <dbReference type="PROSITE" id="PS50042"/>
    </source>
</evidence>
<dbReference type="PROSITE" id="PS50042">
    <property type="entry name" value="CNMP_BINDING_3"/>
    <property type="match status" value="1"/>
</dbReference>